<feature type="compositionally biased region" description="Polar residues" evidence="1">
    <location>
        <begin position="37"/>
        <end position="48"/>
    </location>
</feature>
<evidence type="ECO:0000256" key="1">
    <source>
        <dbReference type="SAM" id="MobiDB-lite"/>
    </source>
</evidence>
<evidence type="ECO:0000313" key="4">
    <source>
        <dbReference type="Proteomes" id="UP000030678"/>
    </source>
</evidence>
<sequence>MASRGSIAAPEVAVKISTTPPEARYHDPASSKDDGSNEMQISSATAHSANEIARRTRTGLNSEHGHSLSYIRPMTQHPGSSVAAFFKGLFTTVIGISTLGTSVTFSYVLSGDTTNPRSANPVFDLRQTQLFLAISWLLFLLALANASLCSTLLTFFKYHWIADWDGVNGKTSQFEVQIYAVSAAALMGALIVGAFVLLSLVVAAYSAMIGWVALGFTAFYGLIIAVGVLQQVPWPWRSNTPTPGANHSEC</sequence>
<dbReference type="AlphaFoldDB" id="V9DCG7"/>
<gene>
    <name evidence="3" type="ORF">G647_05810</name>
</gene>
<dbReference type="HOGENOM" id="CLU_089699_0_0_1"/>
<reference evidence="3 4" key="1">
    <citation type="submission" date="2013-03" db="EMBL/GenBank/DDBJ databases">
        <title>The Genome Sequence of Cladophialophora carrionii CBS 160.54.</title>
        <authorList>
            <consortium name="The Broad Institute Genomics Platform"/>
            <person name="Cuomo C."/>
            <person name="de Hoog S."/>
            <person name="Gorbushina A."/>
            <person name="Walker B."/>
            <person name="Young S.K."/>
            <person name="Zeng Q."/>
            <person name="Gargeya S."/>
            <person name="Fitzgerald M."/>
            <person name="Haas B."/>
            <person name="Abouelleil A."/>
            <person name="Allen A.W."/>
            <person name="Alvarado L."/>
            <person name="Arachchi H.M."/>
            <person name="Berlin A.M."/>
            <person name="Chapman S.B."/>
            <person name="Gainer-Dewar J."/>
            <person name="Goldberg J."/>
            <person name="Griggs A."/>
            <person name="Gujja S."/>
            <person name="Hansen M."/>
            <person name="Howarth C."/>
            <person name="Imamovic A."/>
            <person name="Ireland A."/>
            <person name="Larimer J."/>
            <person name="McCowan C."/>
            <person name="Murphy C."/>
            <person name="Pearson M."/>
            <person name="Poon T.W."/>
            <person name="Priest M."/>
            <person name="Roberts A."/>
            <person name="Saif S."/>
            <person name="Shea T."/>
            <person name="Sisk P."/>
            <person name="Sykes S."/>
            <person name="Wortman J."/>
            <person name="Nusbaum C."/>
            <person name="Birren B."/>
        </authorList>
    </citation>
    <scope>NUCLEOTIDE SEQUENCE [LARGE SCALE GENOMIC DNA]</scope>
    <source>
        <strain evidence="3 4">CBS 160.54</strain>
    </source>
</reference>
<name>V9DCG7_9EURO</name>
<proteinExistence type="predicted"/>
<evidence type="ECO:0000313" key="3">
    <source>
        <dbReference type="EMBL" id="ETI24003.1"/>
    </source>
</evidence>
<keyword evidence="2" id="KW-0812">Transmembrane</keyword>
<feature type="transmembrane region" description="Helical" evidence="2">
    <location>
        <begin position="130"/>
        <end position="156"/>
    </location>
</feature>
<dbReference type="RefSeq" id="XP_008728358.1">
    <property type="nucleotide sequence ID" value="XM_008730136.1"/>
</dbReference>
<feature type="transmembrane region" description="Helical" evidence="2">
    <location>
        <begin position="208"/>
        <end position="229"/>
    </location>
</feature>
<dbReference type="Proteomes" id="UP000030678">
    <property type="component" value="Unassembled WGS sequence"/>
</dbReference>
<evidence type="ECO:0000256" key="2">
    <source>
        <dbReference type="SAM" id="Phobius"/>
    </source>
</evidence>
<keyword evidence="2" id="KW-0472">Membrane</keyword>
<accession>V9DCG7</accession>
<protein>
    <submittedName>
        <fullName evidence="3">Uncharacterized protein</fullName>
    </submittedName>
</protein>
<feature type="compositionally biased region" description="Basic and acidic residues" evidence="1">
    <location>
        <begin position="23"/>
        <end position="35"/>
    </location>
</feature>
<dbReference type="OrthoDB" id="3599804at2759"/>
<dbReference type="GeneID" id="19984303"/>
<dbReference type="VEuPathDB" id="FungiDB:G647_05810"/>
<feature type="transmembrane region" description="Helical" evidence="2">
    <location>
        <begin position="84"/>
        <end position="110"/>
    </location>
</feature>
<feature type="transmembrane region" description="Helical" evidence="2">
    <location>
        <begin position="176"/>
        <end position="202"/>
    </location>
</feature>
<feature type="region of interest" description="Disordered" evidence="1">
    <location>
        <begin position="1"/>
        <end position="50"/>
    </location>
</feature>
<keyword evidence="2" id="KW-1133">Transmembrane helix</keyword>
<organism evidence="3 4">
    <name type="scientific">Cladophialophora carrionii CBS 160.54</name>
    <dbReference type="NCBI Taxonomy" id="1279043"/>
    <lineage>
        <taxon>Eukaryota</taxon>
        <taxon>Fungi</taxon>
        <taxon>Dikarya</taxon>
        <taxon>Ascomycota</taxon>
        <taxon>Pezizomycotina</taxon>
        <taxon>Eurotiomycetes</taxon>
        <taxon>Chaetothyriomycetidae</taxon>
        <taxon>Chaetothyriales</taxon>
        <taxon>Herpotrichiellaceae</taxon>
        <taxon>Cladophialophora</taxon>
    </lineage>
</organism>
<dbReference type="EMBL" id="KB822705">
    <property type="protein sequence ID" value="ETI24003.1"/>
    <property type="molecule type" value="Genomic_DNA"/>
</dbReference>